<dbReference type="InterPro" id="IPR011263">
    <property type="entry name" value="DNA-dir_RNA_pol_RpoA/D/Rpb3"/>
</dbReference>
<keyword evidence="7 11" id="KW-0804">Transcription</keyword>
<evidence type="ECO:0000256" key="8">
    <source>
        <dbReference type="ARBA" id="ARBA00032524"/>
    </source>
</evidence>
<dbReference type="Pfam" id="PF03118">
    <property type="entry name" value="RNA_pol_A_CTD"/>
    <property type="match status" value="1"/>
</dbReference>
<dbReference type="Proteomes" id="UP000231333">
    <property type="component" value="Unassembled WGS sequence"/>
</dbReference>
<dbReference type="NCBIfam" id="TIGR02027">
    <property type="entry name" value="rpoA"/>
    <property type="match status" value="1"/>
</dbReference>
<comment type="domain">
    <text evidence="11">The N-terminal domain is essential for RNAP assembly and basal transcription, whereas the C-terminal domain is involved in interaction with transcriptional regulators and with upstream promoter elements.</text>
</comment>
<evidence type="ECO:0000256" key="10">
    <source>
        <dbReference type="ARBA" id="ARBA00048552"/>
    </source>
</evidence>
<evidence type="ECO:0000256" key="9">
    <source>
        <dbReference type="ARBA" id="ARBA00033070"/>
    </source>
</evidence>
<dbReference type="GO" id="GO:0000428">
    <property type="term" value="C:DNA-directed RNA polymerase complex"/>
    <property type="evidence" value="ECO:0007669"/>
    <property type="project" value="UniProtKB-KW"/>
</dbReference>
<organism evidence="14 15">
    <name type="scientific">Candidatus Zambryskibacteria bacterium CG10_big_fil_rev_8_21_14_0_10_42_12</name>
    <dbReference type="NCBI Taxonomy" id="1975115"/>
    <lineage>
        <taxon>Bacteria</taxon>
        <taxon>Candidatus Zambryskiibacteriota</taxon>
    </lineage>
</organism>
<dbReference type="HAMAP" id="MF_00059">
    <property type="entry name" value="RNApol_bact_RpoA"/>
    <property type="match status" value="1"/>
</dbReference>
<dbReference type="InterPro" id="IPR036643">
    <property type="entry name" value="RNApol_insert_sf"/>
</dbReference>
<proteinExistence type="inferred from homology"/>
<keyword evidence="5 11" id="KW-0808">Transferase</keyword>
<dbReference type="Pfam" id="PF01193">
    <property type="entry name" value="RNA_pol_L"/>
    <property type="match status" value="1"/>
</dbReference>
<comment type="similarity">
    <text evidence="1 11">Belongs to the RNA polymerase alpha chain family.</text>
</comment>
<evidence type="ECO:0000256" key="5">
    <source>
        <dbReference type="ARBA" id="ARBA00022679"/>
    </source>
</evidence>
<evidence type="ECO:0000256" key="1">
    <source>
        <dbReference type="ARBA" id="ARBA00007123"/>
    </source>
</evidence>
<dbReference type="SMART" id="SM00662">
    <property type="entry name" value="RPOLD"/>
    <property type="match status" value="1"/>
</dbReference>
<dbReference type="NCBIfam" id="NF003513">
    <property type="entry name" value="PRK05182.1-2"/>
    <property type="match status" value="1"/>
</dbReference>
<dbReference type="GO" id="GO:0006351">
    <property type="term" value="P:DNA-templated transcription"/>
    <property type="evidence" value="ECO:0007669"/>
    <property type="project" value="UniProtKB-UniRule"/>
</dbReference>
<accession>A0A2H0QVR9</accession>
<sequence>MSTHSIILPSKPRIVDEKDFHGVYEIDGLYPGYGHTLGNSLRRIILSSLPGNAITRVKISGVAHEFSTMDGVEEDVITILLNLKRVRIQMHTDEPQTLTLKKKGDGVVTAKDIDVPGQVEIMNPEQIICHLSNKNSEIEIEMTVERGLGFVARDQREKEKVNIGEIALDANFSPIRRATYEVENMRVADRTDFNRLRLTLETDGTVTPREALEKSIEIMIRQLSAIIGFESDKIIAESTKSPEVSTETDNGEEEPDTEALKTRIEFLSLSSRTANALQNANIRTVGGLARKKEKDLLSIDGLGEKGIQEIKDALESLGITLKE</sequence>
<name>A0A2H0QVR9_9BACT</name>
<dbReference type="GO" id="GO:0046983">
    <property type="term" value="F:protein dimerization activity"/>
    <property type="evidence" value="ECO:0007669"/>
    <property type="project" value="InterPro"/>
</dbReference>
<comment type="function">
    <text evidence="11">DNA-dependent RNA polymerase catalyzes the transcription of DNA into RNA using the four ribonucleoside triphosphates as substrates.</text>
</comment>
<evidence type="ECO:0000256" key="7">
    <source>
        <dbReference type="ARBA" id="ARBA00023163"/>
    </source>
</evidence>
<evidence type="ECO:0000256" key="11">
    <source>
        <dbReference type="HAMAP-Rule" id="MF_00059"/>
    </source>
</evidence>
<dbReference type="InterPro" id="IPR011773">
    <property type="entry name" value="DNA-dir_RpoA"/>
</dbReference>
<feature type="region of interest" description="Alpha C-terminal domain (alpha-CTD)" evidence="11">
    <location>
        <begin position="256"/>
        <end position="323"/>
    </location>
</feature>
<dbReference type="InterPro" id="IPR011262">
    <property type="entry name" value="DNA-dir_RNA_pol_insert"/>
</dbReference>
<dbReference type="CDD" id="cd06928">
    <property type="entry name" value="RNAP_alpha_NTD"/>
    <property type="match status" value="1"/>
</dbReference>
<evidence type="ECO:0000256" key="3">
    <source>
        <dbReference type="ARBA" id="ARBA00015972"/>
    </source>
</evidence>
<evidence type="ECO:0000259" key="13">
    <source>
        <dbReference type="SMART" id="SM00662"/>
    </source>
</evidence>
<dbReference type="FunFam" id="2.170.120.12:FF:000001">
    <property type="entry name" value="DNA-directed RNA polymerase subunit alpha"/>
    <property type="match status" value="1"/>
</dbReference>
<dbReference type="GO" id="GO:0005737">
    <property type="term" value="C:cytoplasm"/>
    <property type="evidence" value="ECO:0007669"/>
    <property type="project" value="UniProtKB-ARBA"/>
</dbReference>
<dbReference type="NCBIfam" id="NF003519">
    <property type="entry name" value="PRK05182.2-5"/>
    <property type="match status" value="1"/>
</dbReference>
<dbReference type="EMBL" id="PCXL01000011">
    <property type="protein sequence ID" value="PIR38380.1"/>
    <property type="molecule type" value="Genomic_DNA"/>
</dbReference>
<evidence type="ECO:0000256" key="4">
    <source>
        <dbReference type="ARBA" id="ARBA00022478"/>
    </source>
</evidence>
<dbReference type="Gene3D" id="3.30.1360.10">
    <property type="entry name" value="RNA polymerase, RBP11-like subunit"/>
    <property type="match status" value="1"/>
</dbReference>
<feature type="region of interest" description="Alpha N-terminal domain (alpha-NTD)" evidence="11">
    <location>
        <begin position="1"/>
        <end position="237"/>
    </location>
</feature>
<gene>
    <name evidence="11" type="primary">rpoA</name>
    <name evidence="14" type="ORF">COV34_02110</name>
</gene>
<dbReference type="EC" id="2.7.7.6" evidence="2 11"/>
<dbReference type="SUPFAM" id="SSF47789">
    <property type="entry name" value="C-terminal domain of RNA polymerase alpha subunit"/>
    <property type="match status" value="1"/>
</dbReference>
<keyword evidence="4 11" id="KW-0240">DNA-directed RNA polymerase</keyword>
<dbReference type="GO" id="GO:0003899">
    <property type="term" value="F:DNA-directed RNA polymerase activity"/>
    <property type="evidence" value="ECO:0007669"/>
    <property type="project" value="UniProtKB-UniRule"/>
</dbReference>
<dbReference type="Gene3D" id="2.170.120.12">
    <property type="entry name" value="DNA-directed RNA polymerase, insert domain"/>
    <property type="match status" value="1"/>
</dbReference>
<evidence type="ECO:0000313" key="14">
    <source>
        <dbReference type="EMBL" id="PIR38380.1"/>
    </source>
</evidence>
<comment type="caution">
    <text evidence="14">The sequence shown here is derived from an EMBL/GenBank/DDBJ whole genome shotgun (WGS) entry which is preliminary data.</text>
</comment>
<feature type="domain" description="DNA-directed RNA polymerase RpoA/D/Rpb3-type" evidence="13">
    <location>
        <begin position="21"/>
        <end position="229"/>
    </location>
</feature>
<dbReference type="SUPFAM" id="SSF56553">
    <property type="entry name" value="Insert subdomain of RNA polymerase alpha subunit"/>
    <property type="match status" value="1"/>
</dbReference>
<feature type="region of interest" description="Disordered" evidence="12">
    <location>
        <begin position="238"/>
        <end position="258"/>
    </location>
</feature>
<dbReference type="SUPFAM" id="SSF55257">
    <property type="entry name" value="RBP11-like subunits of RNA polymerase"/>
    <property type="match status" value="1"/>
</dbReference>
<protein>
    <recommendedName>
        <fullName evidence="3 11">DNA-directed RNA polymerase subunit alpha</fullName>
        <shortName evidence="11">RNAP subunit alpha</shortName>
        <ecNumber evidence="2 11">2.7.7.6</ecNumber>
    </recommendedName>
    <alternativeName>
        <fullName evidence="9 11">RNA polymerase subunit alpha</fullName>
    </alternativeName>
    <alternativeName>
        <fullName evidence="8 11">Transcriptase subunit alpha</fullName>
    </alternativeName>
</protein>
<comment type="catalytic activity">
    <reaction evidence="10 11">
        <text>RNA(n) + a ribonucleoside 5'-triphosphate = RNA(n+1) + diphosphate</text>
        <dbReference type="Rhea" id="RHEA:21248"/>
        <dbReference type="Rhea" id="RHEA-COMP:14527"/>
        <dbReference type="Rhea" id="RHEA-COMP:17342"/>
        <dbReference type="ChEBI" id="CHEBI:33019"/>
        <dbReference type="ChEBI" id="CHEBI:61557"/>
        <dbReference type="ChEBI" id="CHEBI:140395"/>
        <dbReference type="EC" id="2.7.7.6"/>
    </reaction>
</comment>
<evidence type="ECO:0000256" key="12">
    <source>
        <dbReference type="SAM" id="MobiDB-lite"/>
    </source>
</evidence>
<dbReference type="Gene3D" id="1.10.150.20">
    <property type="entry name" value="5' to 3' exonuclease, C-terminal subdomain"/>
    <property type="match status" value="1"/>
</dbReference>
<dbReference type="Pfam" id="PF01000">
    <property type="entry name" value="RNA_pol_A_bac"/>
    <property type="match status" value="1"/>
</dbReference>
<evidence type="ECO:0000313" key="15">
    <source>
        <dbReference type="Proteomes" id="UP000231333"/>
    </source>
</evidence>
<feature type="compositionally biased region" description="Polar residues" evidence="12">
    <location>
        <begin position="238"/>
        <end position="248"/>
    </location>
</feature>
<reference evidence="14 15" key="1">
    <citation type="submission" date="2017-09" db="EMBL/GenBank/DDBJ databases">
        <title>Depth-based differentiation of microbial function through sediment-hosted aquifers and enrichment of novel symbionts in the deep terrestrial subsurface.</title>
        <authorList>
            <person name="Probst A.J."/>
            <person name="Ladd B."/>
            <person name="Jarett J.K."/>
            <person name="Geller-Mcgrath D.E."/>
            <person name="Sieber C.M."/>
            <person name="Emerson J.B."/>
            <person name="Anantharaman K."/>
            <person name="Thomas B.C."/>
            <person name="Malmstrom R."/>
            <person name="Stieglmeier M."/>
            <person name="Klingl A."/>
            <person name="Woyke T."/>
            <person name="Ryan C.M."/>
            <person name="Banfield J.F."/>
        </authorList>
    </citation>
    <scope>NUCLEOTIDE SEQUENCE [LARGE SCALE GENOMIC DNA]</scope>
    <source>
        <strain evidence="14">CG10_big_fil_rev_8_21_14_0_10_42_12</strain>
    </source>
</reference>
<dbReference type="AlphaFoldDB" id="A0A2H0QVR9"/>
<evidence type="ECO:0000256" key="2">
    <source>
        <dbReference type="ARBA" id="ARBA00012418"/>
    </source>
</evidence>
<dbReference type="GO" id="GO:0003677">
    <property type="term" value="F:DNA binding"/>
    <property type="evidence" value="ECO:0007669"/>
    <property type="project" value="UniProtKB-UniRule"/>
</dbReference>
<comment type="subunit">
    <text evidence="11">Homodimer. The RNAP catalytic core consists of 2 alpha, 1 beta, 1 beta' and 1 omega subunit. When a sigma factor is associated with the core the holoenzyme is formed, which can initiate transcription.</text>
</comment>
<evidence type="ECO:0000256" key="6">
    <source>
        <dbReference type="ARBA" id="ARBA00022695"/>
    </source>
</evidence>
<dbReference type="InterPro" id="IPR036603">
    <property type="entry name" value="RBP11-like"/>
</dbReference>
<keyword evidence="6 11" id="KW-0548">Nucleotidyltransferase</keyword>
<dbReference type="InterPro" id="IPR011260">
    <property type="entry name" value="RNAP_asu_C"/>
</dbReference>